<dbReference type="Gene3D" id="2.60.40.1120">
    <property type="entry name" value="Carboxypeptidase-like, regulatory domain"/>
    <property type="match status" value="1"/>
</dbReference>
<evidence type="ECO:0000256" key="1">
    <source>
        <dbReference type="ARBA" id="ARBA00004571"/>
    </source>
</evidence>
<protein>
    <submittedName>
        <fullName evidence="17">TonB-dependent receptor</fullName>
    </submittedName>
</protein>
<evidence type="ECO:0000256" key="3">
    <source>
        <dbReference type="ARBA" id="ARBA00022452"/>
    </source>
</evidence>
<feature type="chain" id="PRO_5029022560" evidence="14">
    <location>
        <begin position="20"/>
        <end position="803"/>
    </location>
</feature>
<feature type="signal peptide" evidence="14">
    <location>
        <begin position="1"/>
        <end position="19"/>
    </location>
</feature>
<keyword evidence="7" id="KW-0408">Iron</keyword>
<keyword evidence="3 12" id="KW-1134">Transmembrane beta strand</keyword>
<dbReference type="Gene3D" id="2.170.130.10">
    <property type="entry name" value="TonB-dependent receptor, plug domain"/>
    <property type="match status" value="1"/>
</dbReference>
<dbReference type="EMBL" id="CP055156">
    <property type="protein sequence ID" value="QNF34250.1"/>
    <property type="molecule type" value="Genomic_DNA"/>
</dbReference>
<feature type="domain" description="TonB-dependent receptor-like beta-barrel" evidence="15">
    <location>
        <begin position="309"/>
        <end position="759"/>
    </location>
</feature>
<evidence type="ECO:0000256" key="11">
    <source>
        <dbReference type="ARBA" id="ARBA00023237"/>
    </source>
</evidence>
<dbReference type="SUPFAM" id="SSF49464">
    <property type="entry name" value="Carboxypeptidase regulatory domain-like"/>
    <property type="match status" value="1"/>
</dbReference>
<dbReference type="GO" id="GO:0015344">
    <property type="term" value="F:siderophore uptake transmembrane transporter activity"/>
    <property type="evidence" value="ECO:0007669"/>
    <property type="project" value="TreeGrafter"/>
</dbReference>
<dbReference type="Pfam" id="PF07715">
    <property type="entry name" value="Plug"/>
    <property type="match status" value="1"/>
</dbReference>
<evidence type="ECO:0000256" key="4">
    <source>
        <dbReference type="ARBA" id="ARBA00022496"/>
    </source>
</evidence>
<evidence type="ECO:0000256" key="14">
    <source>
        <dbReference type="SAM" id="SignalP"/>
    </source>
</evidence>
<evidence type="ECO:0000259" key="16">
    <source>
        <dbReference type="Pfam" id="PF07715"/>
    </source>
</evidence>
<organism evidence="17 18">
    <name type="scientific">Adhaeribacter swui</name>
    <dbReference type="NCBI Taxonomy" id="2086471"/>
    <lineage>
        <taxon>Bacteria</taxon>
        <taxon>Pseudomonadati</taxon>
        <taxon>Bacteroidota</taxon>
        <taxon>Cytophagia</taxon>
        <taxon>Cytophagales</taxon>
        <taxon>Hymenobacteraceae</taxon>
        <taxon>Adhaeribacter</taxon>
    </lineage>
</organism>
<proteinExistence type="inferred from homology"/>
<dbReference type="InterPro" id="IPR036942">
    <property type="entry name" value="Beta-barrel_TonB_sf"/>
</dbReference>
<evidence type="ECO:0000259" key="15">
    <source>
        <dbReference type="Pfam" id="PF00593"/>
    </source>
</evidence>
<evidence type="ECO:0000256" key="10">
    <source>
        <dbReference type="ARBA" id="ARBA00023136"/>
    </source>
</evidence>
<dbReference type="Proteomes" id="UP000515237">
    <property type="component" value="Chromosome"/>
</dbReference>
<comment type="subcellular location">
    <subcellularLocation>
        <location evidence="1 12">Cell outer membrane</location>
        <topology evidence="1 12">Multi-pass membrane protein</topology>
    </subcellularLocation>
</comment>
<evidence type="ECO:0000313" key="17">
    <source>
        <dbReference type="EMBL" id="QNF34250.1"/>
    </source>
</evidence>
<keyword evidence="10 12" id="KW-0472">Membrane</keyword>
<evidence type="ECO:0000256" key="12">
    <source>
        <dbReference type="PROSITE-ProRule" id="PRU01360"/>
    </source>
</evidence>
<feature type="domain" description="TonB-dependent receptor plug" evidence="16">
    <location>
        <begin position="114"/>
        <end position="221"/>
    </location>
</feature>
<sequence>MKHALLLSFLIFCPLFVFAQFTVTGQITEAGSQKPLVGATVQINQTGTITNEQGYYELNAIPSGKQVLQVSYVGYEASKTEITVNQNTTRNLTLNLSSIRANEVVIQATRANDKTGTTFTNVSKEQIAARNFGQDLPYLLEQTPSVVVNSDAGAGVGYTGIRIRGSDITRINVTVNGIPVNDAESHGAFFVNMPDLASSVQDMQVQRGVGTSTNGAGAFGASINMRTIGVNREAYAEVNNTFGSYNTWKHTVAFGTGLINNKFTVDGRLSRISSDGYVDRAFSKLKSYYLAAGYNGKSGMLKFVTFSGQEQTYQAWNGVPEDSLKTNRRYNSLTYDNETDNYQQDHYQLHYSKTFGPQFDFGGAFHLTRGKGYYEQYKTDQSLANYNVPPVVLGDTTITNTDLIRRKWLDNYFYGATYALNYRAPQSTFSATLGGSWNRYDGDHYGEIIWARYASSSEIRQRYYQGDALKTDFTVYGKVNYQANEQLGFFGDVQYRTITYDLKGTDDNQRNVTQQADFQFLNPKAGVTYAFTPGQTIYASYAVGNREPVRSDFVDRKGAEQPKAETMYNLEAGYRLRGNQTNSNGQPLTYSLDVNYFYMDYYNQLVLTGQLNDVGSALRTNIKRSYRTGVELAGLANWRNVVEVSSTLTLSRNKIKNYAETVYVYDADYNVENTVVNNYAETDISFSPNVVSAHKVEVQPVKGFKAAILYKTVSKQYLDNTSSEERKINGYQVADLRFRYVVQPTFMKELELALLINNVLNKKYEANGYTFSEQYSGDPTRYDYNYYYPQATRNFLLSVGVKF</sequence>
<dbReference type="InterPro" id="IPR039426">
    <property type="entry name" value="TonB-dep_rcpt-like"/>
</dbReference>
<evidence type="ECO:0000256" key="7">
    <source>
        <dbReference type="ARBA" id="ARBA00023004"/>
    </source>
</evidence>
<dbReference type="InterPro" id="IPR012910">
    <property type="entry name" value="Plug_dom"/>
</dbReference>
<keyword evidence="18" id="KW-1185">Reference proteome</keyword>
<reference evidence="17 18" key="1">
    <citation type="journal article" date="2018" name="Int. J. Syst. Evol. Microbiol.">
        <title>Adhaeribacter swui sp. nov., isolated from wet mud.</title>
        <authorList>
            <person name="Kim D.U."/>
            <person name="Kim K.W."/>
            <person name="Kang M.S."/>
            <person name="Kim J.Y."/>
            <person name="Jang J.H."/>
            <person name="Kim M.K."/>
        </authorList>
    </citation>
    <scope>NUCLEOTIDE SEQUENCE [LARGE SCALE GENOMIC DNA]</scope>
    <source>
        <strain evidence="17 18">KCTC 52873</strain>
    </source>
</reference>
<keyword evidence="4" id="KW-0410">Iron transport</keyword>
<keyword evidence="6 14" id="KW-0732">Signal</keyword>
<dbReference type="AlphaFoldDB" id="A0A7G7GAR6"/>
<dbReference type="KEGG" id="aswu:HUW51_16540"/>
<keyword evidence="5 12" id="KW-0812">Transmembrane</keyword>
<dbReference type="RefSeq" id="WP_185270731.1">
    <property type="nucleotide sequence ID" value="NZ_CP055156.1"/>
</dbReference>
<name>A0A7G7GAR6_9BACT</name>
<dbReference type="PANTHER" id="PTHR32552:SF68">
    <property type="entry name" value="FERRICHROME OUTER MEMBRANE TRANSPORTER_PHAGE RECEPTOR"/>
    <property type="match status" value="1"/>
</dbReference>
<evidence type="ECO:0000256" key="9">
    <source>
        <dbReference type="ARBA" id="ARBA00023077"/>
    </source>
</evidence>
<dbReference type="InterPro" id="IPR037066">
    <property type="entry name" value="Plug_dom_sf"/>
</dbReference>
<dbReference type="GO" id="GO:0009279">
    <property type="term" value="C:cell outer membrane"/>
    <property type="evidence" value="ECO:0007669"/>
    <property type="project" value="UniProtKB-SubCell"/>
</dbReference>
<comment type="similarity">
    <text evidence="12 13">Belongs to the TonB-dependent receptor family.</text>
</comment>
<keyword evidence="8" id="KW-0406">Ion transport</keyword>
<dbReference type="PANTHER" id="PTHR32552">
    <property type="entry name" value="FERRICHROME IRON RECEPTOR-RELATED"/>
    <property type="match status" value="1"/>
</dbReference>
<accession>A0A7G7GAR6</accession>
<keyword evidence="11 12" id="KW-0998">Cell outer membrane</keyword>
<evidence type="ECO:0000256" key="2">
    <source>
        <dbReference type="ARBA" id="ARBA00022448"/>
    </source>
</evidence>
<gene>
    <name evidence="17" type="ORF">HUW51_16540</name>
</gene>
<evidence type="ECO:0000256" key="6">
    <source>
        <dbReference type="ARBA" id="ARBA00022729"/>
    </source>
</evidence>
<keyword evidence="2 12" id="KW-0813">Transport</keyword>
<dbReference type="Pfam" id="PF13715">
    <property type="entry name" value="CarbopepD_reg_2"/>
    <property type="match status" value="1"/>
</dbReference>
<evidence type="ECO:0000256" key="8">
    <source>
        <dbReference type="ARBA" id="ARBA00023065"/>
    </source>
</evidence>
<keyword evidence="17" id="KW-0675">Receptor</keyword>
<dbReference type="Gene3D" id="2.40.170.20">
    <property type="entry name" value="TonB-dependent receptor, beta-barrel domain"/>
    <property type="match status" value="1"/>
</dbReference>
<dbReference type="Pfam" id="PF00593">
    <property type="entry name" value="TonB_dep_Rec_b-barrel"/>
    <property type="match status" value="1"/>
</dbReference>
<evidence type="ECO:0000313" key="18">
    <source>
        <dbReference type="Proteomes" id="UP000515237"/>
    </source>
</evidence>
<dbReference type="SUPFAM" id="SSF56935">
    <property type="entry name" value="Porins"/>
    <property type="match status" value="1"/>
</dbReference>
<dbReference type="InterPro" id="IPR008969">
    <property type="entry name" value="CarboxyPept-like_regulatory"/>
</dbReference>
<evidence type="ECO:0000256" key="13">
    <source>
        <dbReference type="RuleBase" id="RU003357"/>
    </source>
</evidence>
<keyword evidence="9 13" id="KW-0798">TonB box</keyword>
<dbReference type="InterPro" id="IPR000531">
    <property type="entry name" value="Beta-barrel_TonB"/>
</dbReference>
<dbReference type="PROSITE" id="PS52016">
    <property type="entry name" value="TONB_DEPENDENT_REC_3"/>
    <property type="match status" value="1"/>
</dbReference>
<evidence type="ECO:0000256" key="5">
    <source>
        <dbReference type="ARBA" id="ARBA00022692"/>
    </source>
</evidence>